<organism evidence="1 2">
    <name type="scientific">Scortum barcoo</name>
    <name type="common">barcoo grunter</name>
    <dbReference type="NCBI Taxonomy" id="214431"/>
    <lineage>
        <taxon>Eukaryota</taxon>
        <taxon>Metazoa</taxon>
        <taxon>Chordata</taxon>
        <taxon>Craniata</taxon>
        <taxon>Vertebrata</taxon>
        <taxon>Euteleostomi</taxon>
        <taxon>Actinopterygii</taxon>
        <taxon>Neopterygii</taxon>
        <taxon>Teleostei</taxon>
        <taxon>Neoteleostei</taxon>
        <taxon>Acanthomorphata</taxon>
        <taxon>Eupercaria</taxon>
        <taxon>Centrarchiformes</taxon>
        <taxon>Terapontoidei</taxon>
        <taxon>Terapontidae</taxon>
        <taxon>Scortum</taxon>
    </lineage>
</organism>
<name>A0ACB8VNU8_9TELE</name>
<dbReference type="EMBL" id="CM041549">
    <property type="protein sequence ID" value="KAI3356923.1"/>
    <property type="molecule type" value="Genomic_DNA"/>
</dbReference>
<keyword evidence="2" id="KW-1185">Reference proteome</keyword>
<comment type="caution">
    <text evidence="1">The sequence shown here is derived from an EMBL/GenBank/DDBJ whole genome shotgun (WGS) entry which is preliminary data.</text>
</comment>
<sequence length="236" mass="25692">MFMSASNGSVMDPDSGLVKMKAHYCGDMLITDLAATVTFVELCEEVRTMCSVAKQQPITLKWIDDEGDPCTISSQMELEEAFRIYSRTKKSGLLLHVFPSVPEQPGMPCPGEDSDGCDCVSVCISSCSPPPCLLLYGLDGPLGLHYGVPVSLESLNWLTGDHQTWRTAAISVCLETSHDPCASLVKVALIKLRVQPGKQPSTLTVKECRKCLLNLLGVATLADKERQIMEEKVPVD</sequence>
<evidence type="ECO:0000313" key="2">
    <source>
        <dbReference type="Proteomes" id="UP000831701"/>
    </source>
</evidence>
<dbReference type="Proteomes" id="UP000831701">
    <property type="component" value="Chromosome 19"/>
</dbReference>
<proteinExistence type="predicted"/>
<protein>
    <submittedName>
        <fullName evidence="1">Uncharacterized protein</fullName>
    </submittedName>
</protein>
<gene>
    <name evidence="1" type="ORF">L3Q82_003347</name>
</gene>
<evidence type="ECO:0000313" key="1">
    <source>
        <dbReference type="EMBL" id="KAI3356923.1"/>
    </source>
</evidence>
<accession>A0ACB8VNU8</accession>
<reference evidence="1" key="1">
    <citation type="submission" date="2022-04" db="EMBL/GenBank/DDBJ databases">
        <title>Jade perch genome.</title>
        <authorList>
            <person name="Chao B."/>
        </authorList>
    </citation>
    <scope>NUCLEOTIDE SEQUENCE</scope>
    <source>
        <strain evidence="1">CB-2022</strain>
    </source>
</reference>